<name>A0AAI9UZZ1_9PEZI</name>
<sequence>MWWSMVVFGTACSHALRHRTCSSVMELNSCSAHGSAQLTGMRWAVIKSRTDGYVTEELGRIRRRKTGTGTGTGTGTARNWLCDMQA</sequence>
<gene>
    <name evidence="2" type="ORF">CCUS01_01035</name>
</gene>
<accession>A0AAI9UZZ1</accession>
<evidence type="ECO:0008006" key="4">
    <source>
        <dbReference type="Google" id="ProtNLM"/>
    </source>
</evidence>
<dbReference type="AlphaFoldDB" id="A0AAI9UZZ1"/>
<keyword evidence="1" id="KW-0732">Signal</keyword>
<reference evidence="2" key="1">
    <citation type="submission" date="2016-11" db="EMBL/GenBank/DDBJ databases">
        <title>The genome sequence of Colletotrichum cuscutae.</title>
        <authorList>
            <person name="Baroncelli R."/>
        </authorList>
    </citation>
    <scope>NUCLEOTIDE SEQUENCE</scope>
    <source>
        <strain evidence="2">IMI 304802</strain>
    </source>
</reference>
<feature type="chain" id="PRO_5042525857" description="Secreted protein" evidence="1">
    <location>
        <begin position="16"/>
        <end position="86"/>
    </location>
</feature>
<dbReference type="EMBL" id="MPDP01000260">
    <property type="protein sequence ID" value="KAK1466188.1"/>
    <property type="molecule type" value="Genomic_DNA"/>
</dbReference>
<comment type="caution">
    <text evidence="2">The sequence shown here is derived from an EMBL/GenBank/DDBJ whole genome shotgun (WGS) entry which is preliminary data.</text>
</comment>
<dbReference type="Proteomes" id="UP001239213">
    <property type="component" value="Unassembled WGS sequence"/>
</dbReference>
<feature type="signal peptide" evidence="1">
    <location>
        <begin position="1"/>
        <end position="15"/>
    </location>
</feature>
<proteinExistence type="predicted"/>
<keyword evidence="3" id="KW-1185">Reference proteome</keyword>
<organism evidence="2 3">
    <name type="scientific">Colletotrichum cuscutae</name>
    <dbReference type="NCBI Taxonomy" id="1209917"/>
    <lineage>
        <taxon>Eukaryota</taxon>
        <taxon>Fungi</taxon>
        <taxon>Dikarya</taxon>
        <taxon>Ascomycota</taxon>
        <taxon>Pezizomycotina</taxon>
        <taxon>Sordariomycetes</taxon>
        <taxon>Hypocreomycetidae</taxon>
        <taxon>Glomerellales</taxon>
        <taxon>Glomerellaceae</taxon>
        <taxon>Colletotrichum</taxon>
        <taxon>Colletotrichum acutatum species complex</taxon>
    </lineage>
</organism>
<evidence type="ECO:0000256" key="1">
    <source>
        <dbReference type="SAM" id="SignalP"/>
    </source>
</evidence>
<protein>
    <recommendedName>
        <fullName evidence="4">Secreted protein</fullName>
    </recommendedName>
</protein>
<evidence type="ECO:0000313" key="2">
    <source>
        <dbReference type="EMBL" id="KAK1466188.1"/>
    </source>
</evidence>
<evidence type="ECO:0000313" key="3">
    <source>
        <dbReference type="Proteomes" id="UP001239213"/>
    </source>
</evidence>